<comment type="caution">
    <text evidence="7">The sequence shown here is derived from an EMBL/GenBank/DDBJ whole genome shotgun (WGS) entry which is preliminary data.</text>
</comment>
<name>A0A9D4BYA8_DREPO</name>
<dbReference type="AlphaFoldDB" id="A0A9D4BYA8"/>
<keyword evidence="3 5" id="KW-1133">Transmembrane helix</keyword>
<evidence type="ECO:0000256" key="4">
    <source>
        <dbReference type="ARBA" id="ARBA00023136"/>
    </source>
</evidence>
<evidence type="ECO:0000256" key="1">
    <source>
        <dbReference type="ARBA" id="ARBA00004370"/>
    </source>
</evidence>
<feature type="transmembrane region" description="Helical" evidence="5">
    <location>
        <begin position="276"/>
        <end position="299"/>
    </location>
</feature>
<keyword evidence="2 5" id="KW-0812">Transmembrane</keyword>
<comment type="subcellular location">
    <subcellularLocation>
        <location evidence="1">Membrane</location>
    </subcellularLocation>
</comment>
<dbReference type="GO" id="GO:0016020">
    <property type="term" value="C:membrane"/>
    <property type="evidence" value="ECO:0007669"/>
    <property type="project" value="UniProtKB-SubCell"/>
</dbReference>
<dbReference type="SUPFAM" id="SSF81321">
    <property type="entry name" value="Family A G protein-coupled receptor-like"/>
    <property type="match status" value="1"/>
</dbReference>
<dbReference type="PANTHER" id="PTHR46641">
    <property type="entry name" value="FMRFAMIDE RECEPTOR-RELATED"/>
    <property type="match status" value="1"/>
</dbReference>
<dbReference type="Proteomes" id="UP000828390">
    <property type="component" value="Unassembled WGS sequence"/>
</dbReference>
<reference evidence="7" key="2">
    <citation type="submission" date="2020-11" db="EMBL/GenBank/DDBJ databases">
        <authorList>
            <person name="McCartney M.A."/>
            <person name="Auch B."/>
            <person name="Kono T."/>
            <person name="Mallez S."/>
            <person name="Becker A."/>
            <person name="Gohl D.M."/>
            <person name="Silverstein K.A.T."/>
            <person name="Koren S."/>
            <person name="Bechman K.B."/>
            <person name="Herman A."/>
            <person name="Abrahante J.E."/>
            <person name="Garbe J."/>
        </authorList>
    </citation>
    <scope>NUCLEOTIDE SEQUENCE</scope>
    <source>
        <strain evidence="7">Duluth1</strain>
        <tissue evidence="7">Whole animal</tissue>
    </source>
</reference>
<feature type="domain" description="G-protein coupled receptors family 1 profile" evidence="6">
    <location>
        <begin position="67"/>
        <end position="339"/>
    </location>
</feature>
<evidence type="ECO:0000256" key="3">
    <source>
        <dbReference type="ARBA" id="ARBA00022989"/>
    </source>
</evidence>
<protein>
    <recommendedName>
        <fullName evidence="6">G-protein coupled receptors family 1 profile domain-containing protein</fullName>
    </recommendedName>
</protein>
<dbReference type="PROSITE" id="PS50262">
    <property type="entry name" value="G_PROTEIN_RECEP_F1_2"/>
    <property type="match status" value="1"/>
</dbReference>
<evidence type="ECO:0000256" key="5">
    <source>
        <dbReference type="SAM" id="Phobius"/>
    </source>
</evidence>
<gene>
    <name evidence="7" type="ORF">DPMN_073027</name>
</gene>
<keyword evidence="4 5" id="KW-0472">Membrane</keyword>
<feature type="transmembrane region" description="Helical" evidence="5">
    <location>
        <begin position="55"/>
        <end position="75"/>
    </location>
</feature>
<proteinExistence type="predicted"/>
<dbReference type="EMBL" id="JAIWYP010000014">
    <property type="protein sequence ID" value="KAH3713240.1"/>
    <property type="molecule type" value="Genomic_DNA"/>
</dbReference>
<evidence type="ECO:0000313" key="8">
    <source>
        <dbReference type="Proteomes" id="UP000828390"/>
    </source>
</evidence>
<feature type="transmembrane region" description="Helical" evidence="5">
    <location>
        <begin position="319"/>
        <end position="342"/>
    </location>
</feature>
<dbReference type="InterPro" id="IPR000276">
    <property type="entry name" value="GPCR_Rhodpsn"/>
</dbReference>
<dbReference type="InterPro" id="IPR052954">
    <property type="entry name" value="GPCR-Ligand_Int"/>
</dbReference>
<reference evidence="7" key="1">
    <citation type="journal article" date="2019" name="bioRxiv">
        <title>The Genome of the Zebra Mussel, Dreissena polymorpha: A Resource for Invasive Species Research.</title>
        <authorList>
            <person name="McCartney M.A."/>
            <person name="Auch B."/>
            <person name="Kono T."/>
            <person name="Mallez S."/>
            <person name="Zhang Y."/>
            <person name="Obille A."/>
            <person name="Becker A."/>
            <person name="Abrahante J.E."/>
            <person name="Garbe J."/>
            <person name="Badalamenti J.P."/>
            <person name="Herman A."/>
            <person name="Mangelson H."/>
            <person name="Liachko I."/>
            <person name="Sullivan S."/>
            <person name="Sone E.D."/>
            <person name="Koren S."/>
            <person name="Silverstein K.A.T."/>
            <person name="Beckman K.B."/>
            <person name="Gohl D.M."/>
        </authorList>
    </citation>
    <scope>NUCLEOTIDE SEQUENCE</scope>
    <source>
        <strain evidence="7">Duluth1</strain>
        <tissue evidence="7">Whole animal</tissue>
    </source>
</reference>
<keyword evidence="8" id="KW-1185">Reference proteome</keyword>
<evidence type="ECO:0000313" key="7">
    <source>
        <dbReference type="EMBL" id="KAH3713240.1"/>
    </source>
</evidence>
<evidence type="ECO:0000256" key="2">
    <source>
        <dbReference type="ARBA" id="ARBA00022692"/>
    </source>
</evidence>
<evidence type="ECO:0000259" key="6">
    <source>
        <dbReference type="PROSITE" id="PS50262"/>
    </source>
</evidence>
<organism evidence="7 8">
    <name type="scientific">Dreissena polymorpha</name>
    <name type="common">Zebra mussel</name>
    <name type="synonym">Mytilus polymorpha</name>
    <dbReference type="NCBI Taxonomy" id="45954"/>
    <lineage>
        <taxon>Eukaryota</taxon>
        <taxon>Metazoa</taxon>
        <taxon>Spiralia</taxon>
        <taxon>Lophotrochozoa</taxon>
        <taxon>Mollusca</taxon>
        <taxon>Bivalvia</taxon>
        <taxon>Autobranchia</taxon>
        <taxon>Heteroconchia</taxon>
        <taxon>Euheterodonta</taxon>
        <taxon>Imparidentia</taxon>
        <taxon>Neoheterodontei</taxon>
        <taxon>Myida</taxon>
        <taxon>Dreissenoidea</taxon>
        <taxon>Dreissenidae</taxon>
        <taxon>Dreissena</taxon>
    </lineage>
</organism>
<dbReference type="InterPro" id="IPR017452">
    <property type="entry name" value="GPCR_Rhodpsn_7TM"/>
</dbReference>
<dbReference type="Pfam" id="PF00001">
    <property type="entry name" value="7tm_1"/>
    <property type="match status" value="1"/>
</dbReference>
<dbReference type="PANTHER" id="PTHR46641:SF22">
    <property type="entry name" value="PROCTOLIN RECEPTOR, ISOFORM A"/>
    <property type="match status" value="1"/>
</dbReference>
<dbReference type="Gene3D" id="1.20.1070.10">
    <property type="entry name" value="Rhodopsin 7-helix transmembrane proteins"/>
    <property type="match status" value="1"/>
</dbReference>
<accession>A0A9D4BYA8</accession>
<feature type="transmembrane region" description="Helical" evidence="5">
    <location>
        <begin position="222"/>
        <end position="247"/>
    </location>
</feature>
<dbReference type="GO" id="GO:0004930">
    <property type="term" value="F:G protein-coupled receptor activity"/>
    <property type="evidence" value="ECO:0007669"/>
    <property type="project" value="InterPro"/>
</dbReference>
<dbReference type="PRINTS" id="PR00237">
    <property type="entry name" value="GPCRRHODOPSN"/>
</dbReference>
<sequence length="522" mass="59454">MEYNQTVNVMSRFVLDHTETMNTSGISPDNNITSQIEMITNMYTLETTRFAVQKILVPILTTLGLVGNVISICVLTHKSMVSSTNCYLTALAVFDTLYILFSFSLSLRHYPAVDETIVFQLWYPFGKALTDACSNVSVSLTVTFSLERLVAVCYPMKGRVLCTPKRAKLIASLVAAFAILCTVPEFLEVNIVAVTERNTTVYTIEDTVMANTVAYKLGYVNFLMFTFTIIPTGLLLTFNGLLVKTVYRATRIRRSMTSIPTRQNCKRQSEQNRITLMLIGVVMVFLICQFPNAGLMLYLTYIRGNSLKMTSYHNNTVRIAGNVVNLLILVNASMNFMLYSAMSTKFRRMFMRMFCYCDRNGFDHFSKTELSFYKGQSMRGSQIPFRFRSHRATKEPKEDGVQTNQNQTVRKNNTCNRYNITYKRRTFVPDLKNSLSLSSSPKDSSRNSQYSPIICKRAKCKHNRNVSNRGVRVECPYSDADISEEQAFVSSKHEVTPMTYDDMYTIKLTVKRHRGALCDSQL</sequence>
<feature type="transmembrane region" description="Helical" evidence="5">
    <location>
        <begin position="87"/>
        <end position="105"/>
    </location>
</feature>
<feature type="transmembrane region" description="Helical" evidence="5">
    <location>
        <begin position="167"/>
        <end position="187"/>
    </location>
</feature>
<dbReference type="CDD" id="cd14978">
    <property type="entry name" value="7tmA_FMRFamide_R-like"/>
    <property type="match status" value="1"/>
</dbReference>